<evidence type="ECO:0000259" key="9">
    <source>
        <dbReference type="Pfam" id="PF00082"/>
    </source>
</evidence>
<dbReference type="PRINTS" id="PR00723">
    <property type="entry name" value="SUBTILISIN"/>
</dbReference>
<comment type="similarity">
    <text evidence="6">Belongs to the peptidase S8 family.</text>
</comment>
<feature type="signal peptide" evidence="8">
    <location>
        <begin position="1"/>
        <end position="23"/>
    </location>
</feature>
<evidence type="ECO:0000256" key="7">
    <source>
        <dbReference type="SAM" id="MobiDB-lite"/>
    </source>
</evidence>
<keyword evidence="4" id="KW-0325">Glycoprotein</keyword>
<dbReference type="SUPFAM" id="SSF49785">
    <property type="entry name" value="Galactose-binding domain-like"/>
    <property type="match status" value="1"/>
</dbReference>
<dbReference type="GO" id="GO:0006508">
    <property type="term" value="P:proteolysis"/>
    <property type="evidence" value="ECO:0007669"/>
    <property type="project" value="UniProtKB-KW"/>
</dbReference>
<dbReference type="Gene3D" id="3.40.50.200">
    <property type="entry name" value="Peptidase S8/S53 domain"/>
    <property type="match status" value="2"/>
</dbReference>
<feature type="domain" description="PA" evidence="10">
    <location>
        <begin position="516"/>
        <end position="580"/>
    </location>
</feature>
<dbReference type="eggNOG" id="ENOG502QSWT">
    <property type="taxonomic scope" value="Eukaryota"/>
</dbReference>
<feature type="active site" description="Charge relay system" evidence="5 6">
    <location>
        <position position="337"/>
    </location>
</feature>
<proteinExistence type="inferred from homology"/>
<dbReference type="PANTHER" id="PTHR43399:SF5">
    <property type="entry name" value="PEPTIDASE S8 FAMILY WITH PROTEASE-ASSOCIATED DOMAIN"/>
    <property type="match status" value="1"/>
</dbReference>
<evidence type="ECO:0000256" key="2">
    <source>
        <dbReference type="ARBA" id="ARBA00022801"/>
    </source>
</evidence>
<feature type="chain" id="PRO_5005537473" evidence="8">
    <location>
        <begin position="24"/>
        <end position="1091"/>
    </location>
</feature>
<evidence type="ECO:0000256" key="8">
    <source>
        <dbReference type="SAM" id="SignalP"/>
    </source>
</evidence>
<keyword evidence="12" id="KW-1185">Reference proteome</keyword>
<feature type="active site" description="Charge relay system" evidence="5 6">
    <location>
        <position position="287"/>
    </location>
</feature>
<protein>
    <submittedName>
        <fullName evidence="11">Protease</fullName>
    </submittedName>
</protein>
<dbReference type="PROSITE" id="PS51892">
    <property type="entry name" value="SUBTILASE"/>
    <property type="match status" value="1"/>
</dbReference>
<dbReference type="Pfam" id="PF02225">
    <property type="entry name" value="PA"/>
    <property type="match status" value="1"/>
</dbReference>
<dbReference type="FunFam" id="2.10.25.10:FF:000001">
    <property type="entry name" value="Tenascin C"/>
    <property type="match status" value="1"/>
</dbReference>
<evidence type="ECO:0000259" key="10">
    <source>
        <dbReference type="Pfam" id="PF02225"/>
    </source>
</evidence>
<dbReference type="InterPro" id="IPR015500">
    <property type="entry name" value="Peptidase_S8_subtilisin-rel"/>
</dbReference>
<dbReference type="GeneID" id="25566965"/>
<evidence type="ECO:0000256" key="5">
    <source>
        <dbReference type="PIRSR" id="PIRSR615500-1"/>
    </source>
</evidence>
<dbReference type="GO" id="GO:0004252">
    <property type="term" value="F:serine-type endopeptidase activity"/>
    <property type="evidence" value="ECO:0007669"/>
    <property type="project" value="UniProtKB-UniRule"/>
</dbReference>
<dbReference type="SUPFAM" id="SSF52743">
    <property type="entry name" value="Subtilisin-like"/>
    <property type="match status" value="1"/>
</dbReference>
<evidence type="ECO:0000256" key="6">
    <source>
        <dbReference type="PROSITE-ProRule" id="PRU01240"/>
    </source>
</evidence>
<dbReference type="EMBL" id="GL349471">
    <property type="protein sequence ID" value="KNC51981.1"/>
    <property type="molecule type" value="Genomic_DNA"/>
</dbReference>
<keyword evidence="3 6" id="KW-0720">Serine protease</keyword>
<feature type="active site" description="Charge relay system" evidence="5 6">
    <location>
        <position position="667"/>
    </location>
</feature>
<evidence type="ECO:0000256" key="1">
    <source>
        <dbReference type="ARBA" id="ARBA00022670"/>
    </source>
</evidence>
<keyword evidence="8" id="KW-0732">Signal</keyword>
<dbReference type="AlphaFoldDB" id="A0A0L0DIP4"/>
<dbReference type="OMA" id="YYTANAR"/>
<dbReference type="RefSeq" id="XP_013755567.1">
    <property type="nucleotide sequence ID" value="XM_013900113.1"/>
</dbReference>
<dbReference type="Pfam" id="PF23106">
    <property type="entry name" value="EGF_Teneurin"/>
    <property type="match status" value="1"/>
</dbReference>
<accession>A0A0L0DIP4</accession>
<dbReference type="InterPro" id="IPR051048">
    <property type="entry name" value="Peptidase_S8/S53_subtilisin"/>
</dbReference>
<dbReference type="OrthoDB" id="509353at2759"/>
<evidence type="ECO:0000256" key="3">
    <source>
        <dbReference type="ARBA" id="ARBA00022825"/>
    </source>
</evidence>
<keyword evidence="1 6" id="KW-0645">Protease</keyword>
<dbReference type="InterPro" id="IPR008979">
    <property type="entry name" value="Galactose-bd-like_sf"/>
</dbReference>
<dbReference type="PANTHER" id="PTHR43399">
    <property type="entry name" value="SUBTILISIN-RELATED"/>
    <property type="match status" value="1"/>
</dbReference>
<dbReference type="Pfam" id="PF00082">
    <property type="entry name" value="Peptidase_S8"/>
    <property type="match status" value="1"/>
</dbReference>
<dbReference type="Gene3D" id="2.10.25.10">
    <property type="entry name" value="Laminin"/>
    <property type="match status" value="1"/>
</dbReference>
<evidence type="ECO:0000256" key="4">
    <source>
        <dbReference type="ARBA" id="ARBA00023180"/>
    </source>
</evidence>
<dbReference type="Gene3D" id="2.60.120.380">
    <property type="match status" value="1"/>
</dbReference>
<reference evidence="11 12" key="1">
    <citation type="submission" date="2010-05" db="EMBL/GenBank/DDBJ databases">
        <title>The Genome Sequence of Thecamonas trahens ATCC 50062.</title>
        <authorList>
            <consortium name="The Broad Institute Genome Sequencing Platform"/>
            <person name="Russ C."/>
            <person name="Cuomo C."/>
            <person name="Shea T."/>
            <person name="Young S.K."/>
            <person name="Zeng Q."/>
            <person name="Koehrsen M."/>
            <person name="Haas B."/>
            <person name="Borodovsky M."/>
            <person name="Guigo R."/>
            <person name="Alvarado L."/>
            <person name="Berlin A."/>
            <person name="Bochicchio J."/>
            <person name="Borenstein D."/>
            <person name="Chapman S."/>
            <person name="Chen Z."/>
            <person name="Freedman E."/>
            <person name="Gellesch M."/>
            <person name="Goldberg J."/>
            <person name="Griggs A."/>
            <person name="Gujja S."/>
            <person name="Heilman E."/>
            <person name="Heiman D."/>
            <person name="Hepburn T."/>
            <person name="Howarth C."/>
            <person name="Jen D."/>
            <person name="Larson L."/>
            <person name="Mehta T."/>
            <person name="Park D."/>
            <person name="Pearson M."/>
            <person name="Roberts A."/>
            <person name="Saif S."/>
            <person name="Shenoy N."/>
            <person name="Sisk P."/>
            <person name="Stolte C."/>
            <person name="Sykes S."/>
            <person name="Thomson T."/>
            <person name="Walk T."/>
            <person name="White J."/>
            <person name="Yandava C."/>
            <person name="Burger G."/>
            <person name="Gray M.W."/>
            <person name="Holland P.W.H."/>
            <person name="King N."/>
            <person name="Lang F.B.F."/>
            <person name="Roger A.J."/>
            <person name="Ruiz-Trillo I."/>
            <person name="Lander E."/>
            <person name="Nusbaum C."/>
        </authorList>
    </citation>
    <scope>NUCLEOTIDE SEQUENCE [LARGE SCALE GENOMIC DNA]</scope>
    <source>
        <strain evidence="11 12">ATCC 50062</strain>
    </source>
</reference>
<evidence type="ECO:0000313" key="11">
    <source>
        <dbReference type="EMBL" id="KNC51981.1"/>
    </source>
</evidence>
<dbReference type="InterPro" id="IPR036852">
    <property type="entry name" value="Peptidase_S8/S53_dom_sf"/>
</dbReference>
<dbReference type="InterPro" id="IPR003137">
    <property type="entry name" value="PA_domain"/>
</dbReference>
<dbReference type="InterPro" id="IPR034058">
    <property type="entry name" value="TagA/B/C/D_pept_dom"/>
</dbReference>
<feature type="compositionally biased region" description="Polar residues" evidence="7">
    <location>
        <begin position="595"/>
        <end position="613"/>
    </location>
</feature>
<feature type="domain" description="Peptidase S8/S53" evidence="9">
    <location>
        <begin position="278"/>
        <end position="716"/>
    </location>
</feature>
<evidence type="ECO:0000313" key="12">
    <source>
        <dbReference type="Proteomes" id="UP000054408"/>
    </source>
</evidence>
<organism evidence="11 12">
    <name type="scientific">Thecamonas trahens ATCC 50062</name>
    <dbReference type="NCBI Taxonomy" id="461836"/>
    <lineage>
        <taxon>Eukaryota</taxon>
        <taxon>Apusozoa</taxon>
        <taxon>Apusomonadida</taxon>
        <taxon>Apusomonadidae</taxon>
        <taxon>Thecamonas</taxon>
    </lineage>
</organism>
<dbReference type="InterPro" id="IPR000209">
    <property type="entry name" value="Peptidase_S8/S53_dom"/>
</dbReference>
<dbReference type="Proteomes" id="UP000054408">
    <property type="component" value="Unassembled WGS sequence"/>
</dbReference>
<dbReference type="CDD" id="cd04842">
    <property type="entry name" value="Peptidases_S8_Kp43_protease"/>
    <property type="match status" value="1"/>
</dbReference>
<gene>
    <name evidence="11" type="ORF">AMSG_08231</name>
</gene>
<sequence>MTNKAAALAAVMLVLALAGLGAAQTGRGHFSLRHIESADTVHLRTGPIVTTKHAPSLELRSSVHAARAVANVHGHSDGYGQYLVHHVGPVTPESRASVETHLSSGSMAYFPHNTWLVVATAEEMAAISHEPVVLWIGAYKPEYRMHPHVTDVVMARAATKACTSEHVLLADVHYELVEAGTVDIHEVAAEVSARVAAEVPGASAQAAGSSLVSISVPCGSLSAAAAATASHPLVRWVENREVFETKNEYAKPLTQTFQSNPTSTAAKPFYSLSPPLDGTGQVVGAADTGLDTSNCMFSDTTVTTPYNTVNTAHRKVVQYISAQTSQSETFEDETGGHGTHVVGSILGNPRSGATNAGAITKYSGMAYNAKVAFYDFGISGGRLLSVSAKDDIFPPAYDSANARIHSNSWGAVNDPGAYTLSSQGVDEYTWARKDFLPLFAAANDGSEGLTSVRAPSTSKNCISVGASMNAWEAEADKIVRTEFDISIPAGSTTAYIAAFGARSFNSPLTGTYYSAQTSCSSASSSASGKIALVSVTSACDVTVQAKNLQDKGAIAVVFFYPYTRLPGESSTVTIPVVSVAESLESDFRGADGASGTISKQSSPNYSSDLSKGKNNMACFSSRGPTLDGRYKPDMTAPGDPSLSAYSNGASNTEICGDEAIFPMSGTSMATPTLAGVAALVRQYYVDGYHPTGSVVSANRMASPTAALIKATLLTGAIGHTGRVDTNSDCSSSGTKRNFADMSREEKRYYEGYGHVQLDQVLVQSSGSRKTVVFDEKTGLTTGNAKRFCFTAGSTLDFRATLVWTDAPGSAASTSALVQDLDLSVVYGTNTVVMGNEKIDTKSNKPIVDGTNNVEQVTVAGSSVTGSIGVTVAAYNTPQGAQPYALVVTGDNVAAAADTACSSLCPAGCSSQGTCQNGRCKCNAGFAGADCSISVTPITVGAASSVSASLNTDGWMFYSFSPDTSTGLDVKFTVSVSQGVPVFMAESGEYPTFGSASDVLNWCSSCSQSTVDGSRSRSVTFWVRKENLVTGTQHYVGVYAYPYAKYSYSSSSVSLSFTTEYAEYTGAAASSAPALWAVALGALVALAMAIMA</sequence>
<name>A0A0L0DIP4_THETB</name>
<dbReference type="CDD" id="cd00054">
    <property type="entry name" value="EGF_CA"/>
    <property type="match status" value="1"/>
</dbReference>
<feature type="region of interest" description="Disordered" evidence="7">
    <location>
        <begin position="587"/>
        <end position="613"/>
    </location>
</feature>
<keyword evidence="2 6" id="KW-0378">Hydrolase</keyword>